<gene>
    <name evidence="1" type="ORF">HS968_17665</name>
</gene>
<dbReference type="Pfam" id="PF20383">
    <property type="entry name" value="DUF6678"/>
    <property type="match status" value="1"/>
</dbReference>
<sequence length="134" mass="15629">MNQSEDVEYRQAAANYSTSYMSSAKWLKLFRAVISAGIPLERVRWKFIDTEHFIEVSFPDEWDLQPTRFADGKFQPFEYRWLEFVFIPHAFKPRAGVAYEKKQDTATVVAVLEKIGQFPIEVSPEGITIRGYRV</sequence>
<dbReference type="InterPro" id="IPR046500">
    <property type="entry name" value="DUF6678"/>
</dbReference>
<reference evidence="1 2" key="1">
    <citation type="journal article" date="2020" name="G3 (Bethesda)">
        <title>CeMbio - The Caenorhabditis elegans Microbiome Resource.</title>
        <authorList>
            <person name="Dirksen P."/>
            <person name="Assie A."/>
            <person name="Zimmermann J."/>
            <person name="Zhang F."/>
            <person name="Tietje A.M."/>
            <person name="Marsh S.A."/>
            <person name="Felix M.A."/>
            <person name="Shapira M."/>
            <person name="Kaleta C."/>
            <person name="Schulenburg H."/>
            <person name="Samuel B."/>
        </authorList>
    </citation>
    <scope>NUCLEOTIDE SEQUENCE [LARGE SCALE GENOMIC DNA]</scope>
    <source>
        <strain evidence="1 2">MSPm1</strain>
    </source>
</reference>
<dbReference type="AlphaFoldDB" id="A0A7G5DJD1"/>
<proteinExistence type="predicted"/>
<name>A0A7G5DJD1_9PSED</name>
<dbReference type="EMBL" id="CP059139">
    <property type="protein sequence ID" value="QMV61856.1"/>
    <property type="molecule type" value="Genomic_DNA"/>
</dbReference>
<protein>
    <submittedName>
        <fullName evidence="1">Uncharacterized protein</fullName>
    </submittedName>
</protein>
<keyword evidence="2" id="KW-1185">Reference proteome</keyword>
<organism evidence="1 2">
    <name type="scientific">Pseudomonas berkeleyensis</name>
    <dbReference type="NCBI Taxonomy" id="2726956"/>
    <lineage>
        <taxon>Bacteria</taxon>
        <taxon>Pseudomonadati</taxon>
        <taxon>Pseudomonadota</taxon>
        <taxon>Gammaproteobacteria</taxon>
        <taxon>Pseudomonadales</taxon>
        <taxon>Pseudomonadaceae</taxon>
        <taxon>Pseudomonas</taxon>
    </lineage>
</organism>
<evidence type="ECO:0000313" key="1">
    <source>
        <dbReference type="EMBL" id="QMV61856.1"/>
    </source>
</evidence>
<accession>A0A7G5DJD1</accession>
<evidence type="ECO:0000313" key="2">
    <source>
        <dbReference type="Proteomes" id="UP000515276"/>
    </source>
</evidence>
<dbReference type="RefSeq" id="WP_182367691.1">
    <property type="nucleotide sequence ID" value="NZ_CP059139.1"/>
</dbReference>
<dbReference type="Proteomes" id="UP000515276">
    <property type="component" value="Chromosome"/>
</dbReference>